<dbReference type="Proteomes" id="UP000023152">
    <property type="component" value="Unassembled WGS sequence"/>
</dbReference>
<feature type="domain" description="F-box" evidence="1">
    <location>
        <begin position="79"/>
        <end position="126"/>
    </location>
</feature>
<accession>X6LU25</accession>
<sequence>MAFCMTNMLTKKRKILLIEEQSVLEATKQSLKEPKTQCSIVEPFKTCVQKPQIEERIVLEIEKRQGEKIREELDKKVIRFNWSQFPKDAFCHTLTFFEFEELRGGLARVNKRFKKMCYSQESYRHVRLDMRFMKYVMFTPKISATTKKERPKQQITTVTRVETTMCDRCHGLVPSWKWFYIGSMQEPEKEKLYFFIRIKKHLHT</sequence>
<dbReference type="AlphaFoldDB" id="X6LU25"/>
<proteinExistence type="predicted"/>
<keyword evidence="3" id="KW-1185">Reference proteome</keyword>
<evidence type="ECO:0000313" key="3">
    <source>
        <dbReference type="Proteomes" id="UP000023152"/>
    </source>
</evidence>
<dbReference type="EMBL" id="ASPP01028464">
    <property type="protein sequence ID" value="ETO05154.1"/>
    <property type="molecule type" value="Genomic_DNA"/>
</dbReference>
<dbReference type="InterPro" id="IPR001810">
    <property type="entry name" value="F-box_dom"/>
</dbReference>
<comment type="caution">
    <text evidence="2">The sequence shown here is derived from an EMBL/GenBank/DDBJ whole genome shotgun (WGS) entry which is preliminary data.</text>
</comment>
<evidence type="ECO:0000313" key="2">
    <source>
        <dbReference type="EMBL" id="ETO05154.1"/>
    </source>
</evidence>
<reference evidence="2 3" key="1">
    <citation type="journal article" date="2013" name="Curr. Biol.">
        <title>The Genome of the Foraminiferan Reticulomyxa filosa.</title>
        <authorList>
            <person name="Glockner G."/>
            <person name="Hulsmann N."/>
            <person name="Schleicher M."/>
            <person name="Noegel A.A."/>
            <person name="Eichinger L."/>
            <person name="Gallinger C."/>
            <person name="Pawlowski J."/>
            <person name="Sierra R."/>
            <person name="Euteneuer U."/>
            <person name="Pillet L."/>
            <person name="Moustafa A."/>
            <person name="Platzer M."/>
            <person name="Groth M."/>
            <person name="Szafranski K."/>
            <person name="Schliwa M."/>
        </authorList>
    </citation>
    <scope>NUCLEOTIDE SEQUENCE [LARGE SCALE GENOMIC DNA]</scope>
</reference>
<evidence type="ECO:0000259" key="1">
    <source>
        <dbReference type="PROSITE" id="PS50181"/>
    </source>
</evidence>
<dbReference type="PROSITE" id="PS50181">
    <property type="entry name" value="FBOX"/>
    <property type="match status" value="1"/>
</dbReference>
<organism evidence="2 3">
    <name type="scientific">Reticulomyxa filosa</name>
    <dbReference type="NCBI Taxonomy" id="46433"/>
    <lineage>
        <taxon>Eukaryota</taxon>
        <taxon>Sar</taxon>
        <taxon>Rhizaria</taxon>
        <taxon>Retaria</taxon>
        <taxon>Foraminifera</taxon>
        <taxon>Monothalamids</taxon>
        <taxon>Reticulomyxidae</taxon>
        <taxon>Reticulomyxa</taxon>
    </lineage>
</organism>
<name>X6LU25_RETFI</name>
<protein>
    <recommendedName>
        <fullName evidence="1">F-box domain-containing protein</fullName>
    </recommendedName>
</protein>
<gene>
    <name evidence="2" type="ORF">RFI_32242</name>
</gene>